<reference evidence="2 3" key="1">
    <citation type="journal article" date="2022" name="Nat. Genet.">
        <title>Improved pea reference genome and pan-genome highlight genomic features and evolutionary characteristics.</title>
        <authorList>
            <person name="Yang T."/>
            <person name="Liu R."/>
            <person name="Luo Y."/>
            <person name="Hu S."/>
            <person name="Wang D."/>
            <person name="Wang C."/>
            <person name="Pandey M.K."/>
            <person name="Ge S."/>
            <person name="Xu Q."/>
            <person name="Li N."/>
            <person name="Li G."/>
            <person name="Huang Y."/>
            <person name="Saxena R.K."/>
            <person name="Ji Y."/>
            <person name="Li M."/>
            <person name="Yan X."/>
            <person name="He Y."/>
            <person name="Liu Y."/>
            <person name="Wang X."/>
            <person name="Xiang C."/>
            <person name="Varshney R.K."/>
            <person name="Ding H."/>
            <person name="Gao S."/>
            <person name="Zong X."/>
        </authorList>
    </citation>
    <scope>NUCLEOTIDE SEQUENCE [LARGE SCALE GENOMIC DNA]</scope>
    <source>
        <strain evidence="2 3">cv. Zhongwan 6</strain>
    </source>
</reference>
<sequence>MDHQRGANTKGKQWKPEPKPPEINQDTTPTAMTPKEDPKLNKESKLREISFRLLNLKAKIDILIQTRVKHSKAKLVRDKLSLTGTIYSRIDRVLGNVEWFQANMDTTLNILPRSVSNHALLYVARLAKMGSYKGKLKFYNCMVAMVGYENVSAKSVRVLHRDDGVILNDQKDIEKELMDFYGSLMGKVANNLNHVDVEAMRSGRQINMEQREFPVGIVTKEEISKAL</sequence>
<keyword evidence="3" id="KW-1185">Reference proteome</keyword>
<dbReference type="EMBL" id="JAMSHJ010000003">
    <property type="protein sequence ID" value="KAI5428638.1"/>
    <property type="molecule type" value="Genomic_DNA"/>
</dbReference>
<dbReference type="Gramene" id="Psat03G0358800-T1">
    <property type="protein sequence ID" value="KAI5428638.1"/>
    <property type="gene ID" value="KIW84_033588"/>
</dbReference>
<comment type="caution">
    <text evidence="2">The sequence shown here is derived from an EMBL/GenBank/DDBJ whole genome shotgun (WGS) entry which is preliminary data.</text>
</comment>
<dbReference type="AlphaFoldDB" id="A0A9D4XW63"/>
<dbReference type="Proteomes" id="UP001058974">
    <property type="component" value="Chromosome 3"/>
</dbReference>
<evidence type="ECO:0000313" key="2">
    <source>
        <dbReference type="EMBL" id="KAI5428638.1"/>
    </source>
</evidence>
<feature type="compositionally biased region" description="Polar residues" evidence="1">
    <location>
        <begin position="1"/>
        <end position="11"/>
    </location>
</feature>
<evidence type="ECO:0000256" key="1">
    <source>
        <dbReference type="SAM" id="MobiDB-lite"/>
    </source>
</evidence>
<protein>
    <submittedName>
        <fullName evidence="2">Uncharacterized protein</fullName>
    </submittedName>
</protein>
<name>A0A9D4XW63_PEA</name>
<feature type="region of interest" description="Disordered" evidence="1">
    <location>
        <begin position="1"/>
        <end position="41"/>
    </location>
</feature>
<accession>A0A9D4XW63</accession>
<evidence type="ECO:0000313" key="3">
    <source>
        <dbReference type="Proteomes" id="UP001058974"/>
    </source>
</evidence>
<proteinExistence type="predicted"/>
<organism evidence="2 3">
    <name type="scientific">Pisum sativum</name>
    <name type="common">Garden pea</name>
    <name type="synonym">Lathyrus oleraceus</name>
    <dbReference type="NCBI Taxonomy" id="3888"/>
    <lineage>
        <taxon>Eukaryota</taxon>
        <taxon>Viridiplantae</taxon>
        <taxon>Streptophyta</taxon>
        <taxon>Embryophyta</taxon>
        <taxon>Tracheophyta</taxon>
        <taxon>Spermatophyta</taxon>
        <taxon>Magnoliopsida</taxon>
        <taxon>eudicotyledons</taxon>
        <taxon>Gunneridae</taxon>
        <taxon>Pentapetalae</taxon>
        <taxon>rosids</taxon>
        <taxon>fabids</taxon>
        <taxon>Fabales</taxon>
        <taxon>Fabaceae</taxon>
        <taxon>Papilionoideae</taxon>
        <taxon>50 kb inversion clade</taxon>
        <taxon>NPAAA clade</taxon>
        <taxon>Hologalegina</taxon>
        <taxon>IRL clade</taxon>
        <taxon>Fabeae</taxon>
        <taxon>Lathyrus</taxon>
    </lineage>
</organism>
<gene>
    <name evidence="2" type="ORF">KIW84_033588</name>
</gene>